<dbReference type="OrthoDB" id="7478066at2759"/>
<dbReference type="PANTHER" id="PTHR33463">
    <property type="entry name" value="NB-ARC DOMAIN-CONTAINING PROTEIN-RELATED"/>
    <property type="match status" value="1"/>
</dbReference>
<sequence length="418" mass="47588">MAQFSKLQDFNCYMKSLNSHGILNEYCLLLSPEVSDLVDLSYWRLRYDVNMVVILVGCNICGREEEDSIVLPKEVECLFIFDCNDVRNISNIPTFNTLERLEILNVQRLSNLTGILLNVSETSPAGQYSLLKFVRIYGCHKLKKLISSKLMLELKNLEQIDVKDCTEMEELIAVDDNEERSQKEFLLPKLKRLSLDNMPKLKSICSCNGVMVCDSLQVIFLSNCPKLKKILSSSSKLQLGILKNLEEIKVKYCGEMEEIIAIDDVDLLTADKEDKEPPVDESSIPEDLSREEESSESASNHEEKILKAIEGPEKLPDLLTLEQKEDMLEMALGQNLDEFKKMTIELANTRDNEKLNDENEAIILLNSLPKSFKDVKATIKYGRSSLTLEECISALKSKNLELKIERKDNGENLFARGR</sequence>
<name>A0A5C7HBB5_9ROSI</name>
<keyword evidence="5" id="KW-1185">Reference proteome</keyword>
<dbReference type="AlphaFoldDB" id="A0A5C7HBB5"/>
<reference evidence="5" key="1">
    <citation type="journal article" date="2019" name="Gigascience">
        <title>De novo genome assembly of the endangered Acer yangbiense, a plant species with extremely small populations endemic to Yunnan Province, China.</title>
        <authorList>
            <person name="Yang J."/>
            <person name="Wariss H.M."/>
            <person name="Tao L."/>
            <person name="Zhang R."/>
            <person name="Yun Q."/>
            <person name="Hollingsworth P."/>
            <person name="Dao Z."/>
            <person name="Luo G."/>
            <person name="Guo H."/>
            <person name="Ma Y."/>
            <person name="Sun W."/>
        </authorList>
    </citation>
    <scope>NUCLEOTIDE SEQUENCE [LARGE SCALE GENOMIC DNA]</scope>
    <source>
        <strain evidence="5">cv. Malutang</strain>
    </source>
</reference>
<dbReference type="InterPro" id="IPR050905">
    <property type="entry name" value="Plant_NBS-LRR"/>
</dbReference>
<proteinExistence type="predicted"/>
<dbReference type="InterPro" id="IPR057135">
    <property type="entry name" value="At4g27190-like_LRR"/>
</dbReference>
<dbReference type="PANTHER" id="PTHR33463:SF187">
    <property type="entry name" value="AND NB-ARC DOMAIN DISEASE RESISTANCE PROTEIN, PUTATIVE-RELATED"/>
    <property type="match status" value="1"/>
</dbReference>
<evidence type="ECO:0000313" key="5">
    <source>
        <dbReference type="Proteomes" id="UP000323000"/>
    </source>
</evidence>
<evidence type="ECO:0000256" key="2">
    <source>
        <dbReference type="SAM" id="MobiDB-lite"/>
    </source>
</evidence>
<dbReference type="Gene3D" id="3.80.10.10">
    <property type="entry name" value="Ribonuclease Inhibitor"/>
    <property type="match status" value="2"/>
</dbReference>
<comment type="caution">
    <text evidence="4">The sequence shown here is derived from an EMBL/GenBank/DDBJ whole genome shotgun (WGS) entry which is preliminary data.</text>
</comment>
<accession>A0A5C7HBB5</accession>
<feature type="region of interest" description="Disordered" evidence="2">
    <location>
        <begin position="271"/>
        <end position="302"/>
    </location>
</feature>
<gene>
    <name evidence="4" type="ORF">EZV62_019463</name>
</gene>
<dbReference type="Proteomes" id="UP000323000">
    <property type="component" value="Chromosome 9"/>
</dbReference>
<protein>
    <recommendedName>
        <fullName evidence="3">Disease resistance protein At4g27190-like leucine-rich repeats domain-containing protein</fullName>
    </recommendedName>
</protein>
<evidence type="ECO:0000313" key="4">
    <source>
        <dbReference type="EMBL" id="TXG54207.1"/>
    </source>
</evidence>
<dbReference type="Pfam" id="PF23247">
    <property type="entry name" value="LRR_RPS2"/>
    <property type="match status" value="1"/>
</dbReference>
<organism evidence="4 5">
    <name type="scientific">Acer yangbiense</name>
    <dbReference type="NCBI Taxonomy" id="1000413"/>
    <lineage>
        <taxon>Eukaryota</taxon>
        <taxon>Viridiplantae</taxon>
        <taxon>Streptophyta</taxon>
        <taxon>Embryophyta</taxon>
        <taxon>Tracheophyta</taxon>
        <taxon>Spermatophyta</taxon>
        <taxon>Magnoliopsida</taxon>
        <taxon>eudicotyledons</taxon>
        <taxon>Gunneridae</taxon>
        <taxon>Pentapetalae</taxon>
        <taxon>rosids</taxon>
        <taxon>malvids</taxon>
        <taxon>Sapindales</taxon>
        <taxon>Sapindaceae</taxon>
        <taxon>Hippocastanoideae</taxon>
        <taxon>Acereae</taxon>
        <taxon>Acer</taxon>
    </lineage>
</organism>
<dbReference type="SUPFAM" id="SSF52047">
    <property type="entry name" value="RNI-like"/>
    <property type="match status" value="1"/>
</dbReference>
<evidence type="ECO:0000259" key="3">
    <source>
        <dbReference type="Pfam" id="PF23247"/>
    </source>
</evidence>
<dbReference type="EMBL" id="VAHF01000009">
    <property type="protein sequence ID" value="TXG54207.1"/>
    <property type="molecule type" value="Genomic_DNA"/>
</dbReference>
<feature type="domain" description="Disease resistance protein At4g27190-like leucine-rich repeats" evidence="3">
    <location>
        <begin position="126"/>
        <end position="237"/>
    </location>
</feature>
<dbReference type="InterPro" id="IPR032675">
    <property type="entry name" value="LRR_dom_sf"/>
</dbReference>
<evidence type="ECO:0000256" key="1">
    <source>
        <dbReference type="ARBA" id="ARBA00022821"/>
    </source>
</evidence>
<keyword evidence="1" id="KW-0611">Plant defense</keyword>